<accession>A0A845QJU0</accession>
<evidence type="ECO:0000313" key="2">
    <source>
        <dbReference type="Proteomes" id="UP000446866"/>
    </source>
</evidence>
<name>A0A845QJU0_9FIRM</name>
<gene>
    <name evidence="1" type="ORF">D0435_06530</name>
</gene>
<dbReference type="EMBL" id="QXWK01000011">
    <property type="protein sequence ID" value="NBH61305.1"/>
    <property type="molecule type" value="Genomic_DNA"/>
</dbReference>
<reference evidence="1 2" key="1">
    <citation type="submission" date="2018-08" db="EMBL/GenBank/DDBJ databases">
        <title>Murine metabolic-syndrome-specific gut microbial biobank.</title>
        <authorList>
            <person name="Liu C."/>
        </authorList>
    </citation>
    <scope>NUCLEOTIDE SEQUENCE [LARGE SCALE GENOMIC DNA]</scope>
    <source>
        <strain evidence="1 2">28</strain>
    </source>
</reference>
<evidence type="ECO:0000313" key="1">
    <source>
        <dbReference type="EMBL" id="NBH61305.1"/>
    </source>
</evidence>
<sequence length="71" mass="8102">MFRASLKENMQECGSLLETNAIIQKKRLKSGVRNNSPSGELRKLLLIISKNGKYIDRTQGNMLFYNKNGKN</sequence>
<comment type="caution">
    <text evidence="1">The sequence shown here is derived from an EMBL/GenBank/DDBJ whole genome shotgun (WGS) entry which is preliminary data.</text>
</comment>
<proteinExistence type="predicted"/>
<dbReference type="AlphaFoldDB" id="A0A845QJU0"/>
<dbReference type="Proteomes" id="UP000446866">
    <property type="component" value="Unassembled WGS sequence"/>
</dbReference>
<keyword evidence="2" id="KW-1185">Reference proteome</keyword>
<organism evidence="1 2">
    <name type="scientific">Anaerotruncus colihominis</name>
    <dbReference type="NCBI Taxonomy" id="169435"/>
    <lineage>
        <taxon>Bacteria</taxon>
        <taxon>Bacillati</taxon>
        <taxon>Bacillota</taxon>
        <taxon>Clostridia</taxon>
        <taxon>Eubacteriales</taxon>
        <taxon>Oscillospiraceae</taxon>
        <taxon>Anaerotruncus</taxon>
    </lineage>
</organism>
<protein>
    <submittedName>
        <fullName evidence="1">Uncharacterized protein</fullName>
    </submittedName>
</protein>